<keyword evidence="3" id="KW-1185">Reference proteome</keyword>
<dbReference type="AlphaFoldDB" id="A0A7W8E4F6"/>
<protein>
    <recommendedName>
        <fullName evidence="4">Transmembrane protein</fullName>
    </recommendedName>
</protein>
<gene>
    <name evidence="2" type="ORF">HDF16_001780</name>
</gene>
<proteinExistence type="predicted"/>
<evidence type="ECO:0000313" key="3">
    <source>
        <dbReference type="Proteomes" id="UP000540989"/>
    </source>
</evidence>
<dbReference type="RefSeq" id="WP_184215586.1">
    <property type="nucleotide sequence ID" value="NZ_JACHIP010000002.1"/>
</dbReference>
<keyword evidence="1" id="KW-0812">Transmembrane</keyword>
<evidence type="ECO:0000256" key="1">
    <source>
        <dbReference type="SAM" id="Phobius"/>
    </source>
</evidence>
<evidence type="ECO:0008006" key="4">
    <source>
        <dbReference type="Google" id="ProtNLM"/>
    </source>
</evidence>
<feature type="transmembrane region" description="Helical" evidence="1">
    <location>
        <begin position="91"/>
        <end position="112"/>
    </location>
</feature>
<evidence type="ECO:0000313" key="2">
    <source>
        <dbReference type="EMBL" id="MBB5057095.1"/>
    </source>
</evidence>
<keyword evidence="1" id="KW-1133">Transmembrane helix</keyword>
<comment type="caution">
    <text evidence="2">The sequence shown here is derived from an EMBL/GenBank/DDBJ whole genome shotgun (WGS) entry which is preliminary data.</text>
</comment>
<name>A0A7W8E4F6_9BACT</name>
<reference evidence="2 3" key="1">
    <citation type="submission" date="2020-08" db="EMBL/GenBank/DDBJ databases">
        <title>Genomic Encyclopedia of Type Strains, Phase IV (KMG-V): Genome sequencing to study the core and pangenomes of soil and plant-associated prokaryotes.</title>
        <authorList>
            <person name="Whitman W."/>
        </authorList>
    </citation>
    <scope>NUCLEOTIDE SEQUENCE [LARGE SCALE GENOMIC DNA]</scope>
    <source>
        <strain evidence="2 3">M8UP14</strain>
    </source>
</reference>
<accession>A0A7W8E4F6</accession>
<organism evidence="2 3">
    <name type="scientific">Granulicella aggregans</name>
    <dbReference type="NCBI Taxonomy" id="474949"/>
    <lineage>
        <taxon>Bacteria</taxon>
        <taxon>Pseudomonadati</taxon>
        <taxon>Acidobacteriota</taxon>
        <taxon>Terriglobia</taxon>
        <taxon>Terriglobales</taxon>
        <taxon>Acidobacteriaceae</taxon>
        <taxon>Granulicella</taxon>
    </lineage>
</organism>
<dbReference type="EMBL" id="JACHIP010000002">
    <property type="protein sequence ID" value="MBB5057095.1"/>
    <property type="molecule type" value="Genomic_DNA"/>
</dbReference>
<feature type="transmembrane region" description="Helical" evidence="1">
    <location>
        <begin position="44"/>
        <end position="61"/>
    </location>
</feature>
<dbReference type="Proteomes" id="UP000540989">
    <property type="component" value="Unassembled WGS sequence"/>
</dbReference>
<sequence>MTEQRPKFSFAVHIYLWGFFALLCLSPLGVLIELNDRVSVPTSWWVASLSWPVILAALFSYSMRRCSSGSMTYTDGLLWITRSMMTGWSTISFVVVPPALFTAFLGSVAIAASGDLQRRPHYARTKWASLVTYFYRQRMRR</sequence>
<keyword evidence="1" id="KW-0472">Membrane</keyword>
<feature type="transmembrane region" description="Helical" evidence="1">
    <location>
        <begin position="12"/>
        <end position="32"/>
    </location>
</feature>